<keyword evidence="1" id="KW-0472">Membrane</keyword>
<keyword evidence="1" id="KW-0812">Transmembrane</keyword>
<proteinExistence type="predicted"/>
<evidence type="ECO:0000256" key="1">
    <source>
        <dbReference type="SAM" id="Phobius"/>
    </source>
</evidence>
<dbReference type="EMBL" id="LAZR01000258">
    <property type="protein sequence ID" value="KKN78658.1"/>
    <property type="molecule type" value="Genomic_DNA"/>
</dbReference>
<accession>A0A0F9WJL6</accession>
<organism evidence="2">
    <name type="scientific">marine sediment metagenome</name>
    <dbReference type="NCBI Taxonomy" id="412755"/>
    <lineage>
        <taxon>unclassified sequences</taxon>
        <taxon>metagenomes</taxon>
        <taxon>ecological metagenomes</taxon>
    </lineage>
</organism>
<feature type="transmembrane region" description="Helical" evidence="1">
    <location>
        <begin position="21"/>
        <end position="41"/>
    </location>
</feature>
<reference evidence="2" key="1">
    <citation type="journal article" date="2015" name="Nature">
        <title>Complex archaea that bridge the gap between prokaryotes and eukaryotes.</title>
        <authorList>
            <person name="Spang A."/>
            <person name="Saw J.H."/>
            <person name="Jorgensen S.L."/>
            <person name="Zaremba-Niedzwiedzka K."/>
            <person name="Martijn J."/>
            <person name="Lind A.E."/>
            <person name="van Eijk R."/>
            <person name="Schleper C."/>
            <person name="Guy L."/>
            <person name="Ettema T.J."/>
        </authorList>
    </citation>
    <scope>NUCLEOTIDE SEQUENCE</scope>
</reference>
<feature type="transmembrane region" description="Helical" evidence="1">
    <location>
        <begin position="61"/>
        <end position="87"/>
    </location>
</feature>
<comment type="caution">
    <text evidence="2">The sequence shown here is derived from an EMBL/GenBank/DDBJ whole genome shotgun (WGS) entry which is preliminary data.</text>
</comment>
<evidence type="ECO:0000313" key="2">
    <source>
        <dbReference type="EMBL" id="KKN78658.1"/>
    </source>
</evidence>
<keyword evidence="1" id="KW-1133">Transmembrane helix</keyword>
<protein>
    <submittedName>
        <fullName evidence="2">Uncharacterized protein</fullName>
    </submittedName>
</protein>
<dbReference type="AlphaFoldDB" id="A0A0F9WJL6"/>
<gene>
    <name evidence="2" type="ORF">LCGC14_0347250</name>
</gene>
<name>A0A0F9WJL6_9ZZZZ</name>
<sequence length="123" mass="13779">MNRRLVFNRIAKISLLIARMLVLPTETVFLAGIVVLLGFGLSSLRGIPVEISMGPFPKTVGYFFVAIALTGVIGLVSRAIPSIWTAAKRGKRLFHKIPWKKSKIKVIEPDYRYRPVERKAEDG</sequence>